<keyword evidence="4" id="KW-1185">Reference proteome</keyword>
<dbReference type="InterPro" id="IPR007005">
    <property type="entry name" value="XAP5"/>
</dbReference>
<proteinExistence type="predicted"/>
<dbReference type="Pfam" id="PF04921">
    <property type="entry name" value="XAP5"/>
    <property type="match status" value="1"/>
</dbReference>
<evidence type="ECO:0000256" key="1">
    <source>
        <dbReference type="SAM" id="Coils"/>
    </source>
</evidence>
<dbReference type="InterPro" id="IPR048337">
    <property type="entry name" value="FAM50A/XAP5_C"/>
</dbReference>
<dbReference type="Proteomes" id="UP000688137">
    <property type="component" value="Unassembled WGS sequence"/>
</dbReference>
<dbReference type="GO" id="GO:0006325">
    <property type="term" value="P:chromatin organization"/>
    <property type="evidence" value="ECO:0007669"/>
    <property type="project" value="TreeGrafter"/>
</dbReference>
<protein>
    <recommendedName>
        <fullName evidence="2">FAM50A/XAP5 C-terminal domain-containing protein</fullName>
    </recommendedName>
</protein>
<feature type="domain" description="FAM50A/XAP5 C-terminal" evidence="2">
    <location>
        <begin position="160"/>
        <end position="292"/>
    </location>
</feature>
<dbReference type="AlphaFoldDB" id="A0A8S1MUZ1"/>
<dbReference type="PANTHER" id="PTHR12722">
    <property type="entry name" value="XAP-5 PROTEIN-RELATED"/>
    <property type="match status" value="1"/>
</dbReference>
<dbReference type="OMA" id="HKGGTVQ"/>
<reference evidence="3" key="1">
    <citation type="submission" date="2021-01" db="EMBL/GenBank/DDBJ databases">
        <authorList>
            <consortium name="Genoscope - CEA"/>
            <person name="William W."/>
        </authorList>
    </citation>
    <scope>NUCLEOTIDE SEQUENCE</scope>
</reference>
<organism evidence="3 4">
    <name type="scientific">Paramecium primaurelia</name>
    <dbReference type="NCBI Taxonomy" id="5886"/>
    <lineage>
        <taxon>Eukaryota</taxon>
        <taxon>Sar</taxon>
        <taxon>Alveolata</taxon>
        <taxon>Ciliophora</taxon>
        <taxon>Intramacronucleata</taxon>
        <taxon>Oligohymenophorea</taxon>
        <taxon>Peniculida</taxon>
        <taxon>Parameciidae</taxon>
        <taxon>Paramecium</taxon>
    </lineage>
</organism>
<sequence length="295" mass="35656">MYKDLDINELEKLKKEEAMLSLRKATTNIKERFGQSNQDILEEEFKSKTIGLVTREEFKRKRENIDRIYVQDLKIKQEEEEKKKMEQKLKRKQEYKLKTILLSFDSEQQELTEKKNYGKDSSVDTLYLPDMNREKKIEELTRIFIEEYQKNMELQKDQLIDIKFQYWDAQTCTRTLRIKKKTTIKEFLELARREIIRDFGFLTEFSPDDLLFVANAMILPHKISFHDIIAYKVKNRSGQPILSFEQRKVQAKGIEYEIEVENSTTCKIIEKFRYEKIKHIYPCSKWEVVEINKYQ</sequence>
<name>A0A8S1MUZ1_PARPR</name>
<evidence type="ECO:0000313" key="4">
    <source>
        <dbReference type="Proteomes" id="UP000688137"/>
    </source>
</evidence>
<evidence type="ECO:0000259" key="2">
    <source>
        <dbReference type="Pfam" id="PF04921"/>
    </source>
</evidence>
<dbReference type="GO" id="GO:0005634">
    <property type="term" value="C:nucleus"/>
    <property type="evidence" value="ECO:0007669"/>
    <property type="project" value="InterPro"/>
</dbReference>
<dbReference type="EMBL" id="CAJJDM010000066">
    <property type="protein sequence ID" value="CAD8080645.1"/>
    <property type="molecule type" value="Genomic_DNA"/>
</dbReference>
<keyword evidence="1" id="KW-0175">Coiled coil</keyword>
<evidence type="ECO:0000313" key="3">
    <source>
        <dbReference type="EMBL" id="CAD8080645.1"/>
    </source>
</evidence>
<feature type="coiled-coil region" evidence="1">
    <location>
        <begin position="70"/>
        <end position="98"/>
    </location>
</feature>
<comment type="caution">
    <text evidence="3">The sequence shown here is derived from an EMBL/GenBank/DDBJ whole genome shotgun (WGS) entry which is preliminary data.</text>
</comment>
<gene>
    <name evidence="3" type="ORF">PPRIM_AZ9-3.1.T0640072</name>
</gene>
<accession>A0A8S1MUZ1</accession>
<dbReference type="PANTHER" id="PTHR12722:SF0">
    <property type="entry name" value="PROTEIN FAM50A"/>
    <property type="match status" value="1"/>
</dbReference>